<dbReference type="RefSeq" id="XP_029235356.1">
    <property type="nucleotide sequence ID" value="XM_029384776.1"/>
</dbReference>
<sequence>MLLRGDLGKLPRFPELLTWSLPPLHTQFTANKKQIILRTKQSYNGCSTLCRETRLLWPHDHPICALDSCGVPCNETVVWNFVKSFQRRPYRAKAEDYRATIGQAPDSASKPPETLSYVEFSLMMLALARQQYLLAVEYPLCYY</sequence>
<dbReference type="GeneID" id="40331945"/>
<proteinExistence type="predicted"/>
<dbReference type="Proteomes" id="UP000283634">
    <property type="component" value="Unassembled WGS sequence"/>
</dbReference>
<gene>
    <name evidence="1" type="ORF">TraAM80_08012</name>
</gene>
<dbReference type="EMBL" id="MKGL01000367">
    <property type="protein sequence ID" value="RNE99724.1"/>
    <property type="molecule type" value="Genomic_DNA"/>
</dbReference>
<accession>A0A422N2N2</accession>
<keyword evidence="2" id="KW-1185">Reference proteome</keyword>
<evidence type="ECO:0000313" key="2">
    <source>
        <dbReference type="Proteomes" id="UP000283634"/>
    </source>
</evidence>
<comment type="caution">
    <text evidence="1">The sequence shown here is derived from an EMBL/GenBank/DDBJ whole genome shotgun (WGS) entry which is preliminary data.</text>
</comment>
<evidence type="ECO:0000313" key="1">
    <source>
        <dbReference type="EMBL" id="RNE99724.1"/>
    </source>
</evidence>
<reference evidence="1 2" key="1">
    <citation type="journal article" date="2018" name="BMC Genomics">
        <title>Genomic comparison of Trypanosoma conorhini and Trypanosoma rangeli to Trypanosoma cruzi strains of high and low virulence.</title>
        <authorList>
            <person name="Bradwell K.R."/>
            <person name="Koparde V.N."/>
            <person name="Matveyev A.V."/>
            <person name="Serrano M.G."/>
            <person name="Alves J.M."/>
            <person name="Parikh H."/>
            <person name="Huang B."/>
            <person name="Lee V."/>
            <person name="Espinosa-Alvarez O."/>
            <person name="Ortiz P.A."/>
            <person name="Costa-Martins A.G."/>
            <person name="Teixeira M.M."/>
            <person name="Buck G.A."/>
        </authorList>
    </citation>
    <scope>NUCLEOTIDE SEQUENCE [LARGE SCALE GENOMIC DNA]</scope>
    <source>
        <strain evidence="1 2">AM80</strain>
    </source>
</reference>
<name>A0A422N2N2_TRYRA</name>
<organism evidence="1 2">
    <name type="scientific">Trypanosoma rangeli</name>
    <dbReference type="NCBI Taxonomy" id="5698"/>
    <lineage>
        <taxon>Eukaryota</taxon>
        <taxon>Discoba</taxon>
        <taxon>Euglenozoa</taxon>
        <taxon>Kinetoplastea</taxon>
        <taxon>Metakinetoplastina</taxon>
        <taxon>Trypanosomatida</taxon>
        <taxon>Trypanosomatidae</taxon>
        <taxon>Trypanosoma</taxon>
        <taxon>Herpetosoma</taxon>
    </lineage>
</organism>
<protein>
    <submittedName>
        <fullName evidence="1">Uncharacterized protein</fullName>
    </submittedName>
</protein>
<dbReference type="AlphaFoldDB" id="A0A422N2N2"/>